<protein>
    <submittedName>
        <fullName evidence="3">Uncharacterized protein</fullName>
    </submittedName>
</protein>
<keyword evidence="2" id="KW-0732">Signal</keyword>
<organism evidence="3 4">
    <name type="scientific">Lapillicoccus jejuensis</name>
    <dbReference type="NCBI Taxonomy" id="402171"/>
    <lineage>
        <taxon>Bacteria</taxon>
        <taxon>Bacillati</taxon>
        <taxon>Actinomycetota</taxon>
        <taxon>Actinomycetes</taxon>
        <taxon>Micrococcales</taxon>
        <taxon>Intrasporangiaceae</taxon>
        <taxon>Lapillicoccus</taxon>
    </lineage>
</organism>
<feature type="chain" id="PRO_5022162197" evidence="2">
    <location>
        <begin position="32"/>
        <end position="327"/>
    </location>
</feature>
<dbReference type="RefSeq" id="WP_141850217.1">
    <property type="nucleotide sequence ID" value="NZ_BAAAPR010000018.1"/>
</dbReference>
<name>A0A542E6W2_9MICO</name>
<proteinExistence type="predicted"/>
<gene>
    <name evidence="3" type="ORF">FB458_4235</name>
</gene>
<reference evidence="3 4" key="1">
    <citation type="submission" date="2019-06" db="EMBL/GenBank/DDBJ databases">
        <title>Sequencing the genomes of 1000 actinobacteria strains.</title>
        <authorList>
            <person name="Klenk H.-P."/>
        </authorList>
    </citation>
    <scope>NUCLEOTIDE SEQUENCE [LARGE SCALE GENOMIC DNA]</scope>
    <source>
        <strain evidence="3 4">DSM 18607</strain>
    </source>
</reference>
<dbReference type="PROSITE" id="PS51257">
    <property type="entry name" value="PROKAR_LIPOPROTEIN"/>
    <property type="match status" value="1"/>
</dbReference>
<keyword evidence="4" id="KW-1185">Reference proteome</keyword>
<feature type="signal peptide" evidence="2">
    <location>
        <begin position="1"/>
        <end position="31"/>
    </location>
</feature>
<dbReference type="Proteomes" id="UP000317893">
    <property type="component" value="Unassembled WGS sequence"/>
</dbReference>
<evidence type="ECO:0000256" key="2">
    <source>
        <dbReference type="SAM" id="SignalP"/>
    </source>
</evidence>
<dbReference type="AlphaFoldDB" id="A0A542E6W2"/>
<comment type="caution">
    <text evidence="3">The sequence shown here is derived from an EMBL/GenBank/DDBJ whole genome shotgun (WGS) entry which is preliminary data.</text>
</comment>
<dbReference type="OrthoDB" id="3577245at2"/>
<sequence length="327" mass="32426">MDAGRSRAGRRLGVTASALGLALVGACTGSAATPSPASPTTTSPAAVSGSTTSSAPTSSAPTTATPTAAASITVTLPGAGPRRWSLAQLLALPRTTVTAADGSTVTAPTLATLTRYAGPARTGSPDSRLLVVYRVSGTGTGAAMTFTRAETEASVGDHPALITLTAAGRLDVVVPQDRTTGRSVLGVDAVDVRVVEVPAAPSPVPAPGSVEVDAGSSHRTVDVASLPRRDYALTRPGSATTRQQGARLADVLTAAGLSLDDATLVTVVGSTGQVAVLTGGEVREAQKEVGLSLAQDGRSLPRPQLVVGGDVGPARTVTSVTRVVVGS</sequence>
<evidence type="ECO:0000313" key="4">
    <source>
        <dbReference type="Proteomes" id="UP000317893"/>
    </source>
</evidence>
<feature type="region of interest" description="Disordered" evidence="1">
    <location>
        <begin position="28"/>
        <end position="66"/>
    </location>
</feature>
<dbReference type="EMBL" id="VFMN01000001">
    <property type="protein sequence ID" value="TQJ11085.1"/>
    <property type="molecule type" value="Genomic_DNA"/>
</dbReference>
<evidence type="ECO:0000256" key="1">
    <source>
        <dbReference type="SAM" id="MobiDB-lite"/>
    </source>
</evidence>
<accession>A0A542E6W2</accession>
<evidence type="ECO:0000313" key="3">
    <source>
        <dbReference type="EMBL" id="TQJ11085.1"/>
    </source>
</evidence>